<dbReference type="SMART" id="SM00065">
    <property type="entry name" value="GAF"/>
    <property type="match status" value="1"/>
</dbReference>
<dbReference type="InterPro" id="IPR036890">
    <property type="entry name" value="HATPase_C_sf"/>
</dbReference>
<dbReference type="PANTHER" id="PTHR43156:SF2">
    <property type="entry name" value="STAGE II SPORULATION PROTEIN E"/>
    <property type="match status" value="1"/>
</dbReference>
<keyword evidence="1" id="KW-0378">Hydrolase</keyword>
<evidence type="ECO:0000259" key="2">
    <source>
        <dbReference type="PROSITE" id="PS50112"/>
    </source>
</evidence>
<dbReference type="Pfam" id="PF08448">
    <property type="entry name" value="PAS_4"/>
    <property type="match status" value="1"/>
</dbReference>
<dbReference type="EMBL" id="JACEHE010000010">
    <property type="protein sequence ID" value="MBA2947675.1"/>
    <property type="molecule type" value="Genomic_DNA"/>
</dbReference>
<dbReference type="FunFam" id="3.30.565.10:FF:000028">
    <property type="entry name" value="PAS sensor protein"/>
    <property type="match status" value="1"/>
</dbReference>
<gene>
    <name evidence="3" type="ORF">H1D24_18140</name>
</gene>
<dbReference type="InterPro" id="IPR001932">
    <property type="entry name" value="PPM-type_phosphatase-like_dom"/>
</dbReference>
<dbReference type="SUPFAM" id="SSF55874">
    <property type="entry name" value="ATPase domain of HSP90 chaperone/DNA topoisomerase II/histidine kinase"/>
    <property type="match status" value="1"/>
</dbReference>
<dbReference type="InterPro" id="IPR035965">
    <property type="entry name" value="PAS-like_dom_sf"/>
</dbReference>
<dbReference type="Gene3D" id="3.60.40.10">
    <property type="entry name" value="PPM-type phosphatase domain"/>
    <property type="match status" value="1"/>
</dbReference>
<dbReference type="CDD" id="cd00130">
    <property type="entry name" value="PAS"/>
    <property type="match status" value="2"/>
</dbReference>
<name>A0A7W0I9T5_9ACTN</name>
<dbReference type="PROSITE" id="PS50112">
    <property type="entry name" value="PAS"/>
    <property type="match status" value="2"/>
</dbReference>
<dbReference type="Proteomes" id="UP000545761">
    <property type="component" value="Unassembled WGS sequence"/>
</dbReference>
<dbReference type="InterPro" id="IPR003018">
    <property type="entry name" value="GAF"/>
</dbReference>
<dbReference type="AlphaFoldDB" id="A0A7W0I9T5"/>
<dbReference type="FunFam" id="3.30.450.40:FF:000035">
    <property type="entry name" value="PAS sensor protein"/>
    <property type="match status" value="1"/>
</dbReference>
<dbReference type="Gene3D" id="3.30.450.40">
    <property type="match status" value="1"/>
</dbReference>
<dbReference type="InterPro" id="IPR036457">
    <property type="entry name" value="PPM-type-like_dom_sf"/>
</dbReference>
<dbReference type="Pfam" id="PF00989">
    <property type="entry name" value="PAS"/>
    <property type="match status" value="1"/>
</dbReference>
<feature type="domain" description="PAS" evidence="2">
    <location>
        <begin position="6"/>
        <end position="76"/>
    </location>
</feature>
<dbReference type="InterPro" id="IPR000014">
    <property type="entry name" value="PAS"/>
</dbReference>
<dbReference type="InterPro" id="IPR052016">
    <property type="entry name" value="Bact_Sigma-Reg"/>
</dbReference>
<dbReference type="InterPro" id="IPR013767">
    <property type="entry name" value="PAS_fold"/>
</dbReference>
<dbReference type="Gene3D" id="3.30.450.20">
    <property type="entry name" value="PAS domain"/>
    <property type="match status" value="2"/>
</dbReference>
<dbReference type="SUPFAM" id="SSF55781">
    <property type="entry name" value="GAF domain-like"/>
    <property type="match status" value="1"/>
</dbReference>
<dbReference type="RefSeq" id="WP_181658645.1">
    <property type="nucleotide sequence ID" value="NZ_JACEHE010000010.1"/>
</dbReference>
<organism evidence="3 4">
    <name type="scientific">Streptomyces himalayensis subsp. himalayensis</name>
    <dbReference type="NCBI Taxonomy" id="2756131"/>
    <lineage>
        <taxon>Bacteria</taxon>
        <taxon>Bacillati</taxon>
        <taxon>Actinomycetota</taxon>
        <taxon>Actinomycetes</taxon>
        <taxon>Kitasatosporales</taxon>
        <taxon>Streptomycetaceae</taxon>
        <taxon>Streptomyces</taxon>
        <taxon>Streptomyces himalayensis</taxon>
    </lineage>
</organism>
<dbReference type="SMART" id="SM00331">
    <property type="entry name" value="PP2C_SIG"/>
    <property type="match status" value="1"/>
</dbReference>
<feature type="domain" description="PAS" evidence="2">
    <location>
        <begin position="126"/>
        <end position="196"/>
    </location>
</feature>
<reference evidence="3 4" key="1">
    <citation type="submission" date="2020-07" db="EMBL/GenBank/DDBJ databases">
        <title>Streptomyces isolated from Indian soil.</title>
        <authorList>
            <person name="Mandal S."/>
            <person name="Maiti P.K."/>
        </authorList>
    </citation>
    <scope>NUCLEOTIDE SEQUENCE [LARGE SCALE GENOMIC DNA]</scope>
    <source>
        <strain evidence="3 4">PSKA28</strain>
    </source>
</reference>
<sequence>MREERDPTRRQAAFDVADASILLLDAGGVVLSCSGNAGRLLGYTQEGLLGRSVTSLLADEDAARLPAITERCRQDGGWSGLLSARHRDGRPVRLMVRMIPVKEPGGSARWMVLAGDMTGAPGWDMSRHLLERMASQSPMGIAVVDTDLRYVWSNPALEKFSGGPPQHRLGRRLGDIQPDLDVKAIEAQMRKVLQTGEPVIGYEHVGRLRSGPQREVAHSMSFIRLEDDHGHPVGVYYTVTDITDRYRARQRLALLDRAGEQIGRTLDVMQTGQELADSAVPEIADFVAVDLLESVLKGAEPARRPLDDPEVVPLRRAGHQSVRPGVPEAVVEIGGVARYHAGSPPIECLSSGKSWREERLDPLAREWATDLPGGRAATFLDLGLHSVMIVPIRARGTTLGITTFFRRQTQDPFEADDLSLAEEFVARAAVCLDNARRYTRERDAALVLQQNLLPHGVPEQEAVDVATCYRPADELTGLAGDWFDLIPLSGARVALVVGEVVGHGIEGAAAMGRLRTAVQTLADLDLPPDEVLAHLDDLISRAAREAGSGPGAPSGGAHTVGTSCLYAVYDPVSGDCVMASAGHLAPAIVAPDGTVTFAELPLGPALGVGGLPFECAEFHLPEGSVLALHTDGLVATHGAPGTVPDPEVGKQRLRRALEAHHLPLDNLCRTIVDDLVPTQPHDDAALLMAKTRRLGADRVASWDLPADPAVVARARQMTARQLAAWGLEDLTFTMELVVSELVTNAIRHASGPLRLRLIMERTLICEVSDTGSSAPHLRHPRTTDEGGRGLFLVSQLTRRWGTRYTPNGKIIWAEQPLTERMG</sequence>
<protein>
    <submittedName>
        <fullName evidence="3">SpoIIE family protein phosphatase</fullName>
    </submittedName>
</protein>
<dbReference type="Gene3D" id="3.30.565.10">
    <property type="entry name" value="Histidine kinase-like ATPase, C-terminal domain"/>
    <property type="match status" value="1"/>
</dbReference>
<dbReference type="Pfam" id="PF07228">
    <property type="entry name" value="SpoIIE"/>
    <property type="match status" value="1"/>
</dbReference>
<dbReference type="InterPro" id="IPR013656">
    <property type="entry name" value="PAS_4"/>
</dbReference>
<dbReference type="InterPro" id="IPR029016">
    <property type="entry name" value="GAF-like_dom_sf"/>
</dbReference>
<evidence type="ECO:0000313" key="4">
    <source>
        <dbReference type="Proteomes" id="UP000545761"/>
    </source>
</evidence>
<dbReference type="SUPFAM" id="SSF55785">
    <property type="entry name" value="PYP-like sensor domain (PAS domain)"/>
    <property type="match status" value="2"/>
</dbReference>
<dbReference type="NCBIfam" id="TIGR00229">
    <property type="entry name" value="sensory_box"/>
    <property type="match status" value="2"/>
</dbReference>
<accession>A0A7W0I9T5</accession>
<comment type="caution">
    <text evidence="3">The sequence shown here is derived from an EMBL/GenBank/DDBJ whole genome shotgun (WGS) entry which is preliminary data.</text>
</comment>
<dbReference type="SMART" id="SM00091">
    <property type="entry name" value="PAS"/>
    <property type="match status" value="2"/>
</dbReference>
<dbReference type="GO" id="GO:0016791">
    <property type="term" value="F:phosphatase activity"/>
    <property type="evidence" value="ECO:0007669"/>
    <property type="project" value="TreeGrafter"/>
</dbReference>
<dbReference type="CDD" id="cd16936">
    <property type="entry name" value="HATPase_RsbW-like"/>
    <property type="match status" value="1"/>
</dbReference>
<dbReference type="PANTHER" id="PTHR43156">
    <property type="entry name" value="STAGE II SPORULATION PROTEIN E-RELATED"/>
    <property type="match status" value="1"/>
</dbReference>
<dbReference type="Pfam" id="PF01590">
    <property type="entry name" value="GAF"/>
    <property type="match status" value="1"/>
</dbReference>
<dbReference type="GO" id="GO:0006355">
    <property type="term" value="P:regulation of DNA-templated transcription"/>
    <property type="evidence" value="ECO:0007669"/>
    <property type="project" value="InterPro"/>
</dbReference>
<evidence type="ECO:0000313" key="3">
    <source>
        <dbReference type="EMBL" id="MBA2947675.1"/>
    </source>
</evidence>
<proteinExistence type="predicted"/>
<dbReference type="InterPro" id="IPR003594">
    <property type="entry name" value="HATPase_dom"/>
</dbReference>
<evidence type="ECO:0000256" key="1">
    <source>
        <dbReference type="ARBA" id="ARBA00022801"/>
    </source>
</evidence>
<dbReference type="Pfam" id="PF13581">
    <property type="entry name" value="HATPase_c_2"/>
    <property type="match status" value="1"/>
</dbReference>